<sequence length="144" mass="15647">MTEITDRLKNTEPEVVAKRHLVDPVAFALAVVGGPLLAGLIGAPTLISPFATLIGGPVYVLAGTPIMLAYLAMRDSTPEAWAGLAFLTNLILFGIILQLPDMSRSTQSWDGMRLVWGSLFAPIWGWISGCIYASLKRDFYKQPL</sequence>
<evidence type="ECO:0000313" key="2">
    <source>
        <dbReference type="EMBL" id="MDE4165130.1"/>
    </source>
</evidence>
<name>A0ABD4X6M5_9RHOB</name>
<reference evidence="2 3" key="1">
    <citation type="submission" date="2023-02" db="EMBL/GenBank/DDBJ databases">
        <title>Population genomics of bacteria associated with diatom.</title>
        <authorList>
            <person name="Xie J."/>
            <person name="Wang H."/>
        </authorList>
    </citation>
    <scope>NUCLEOTIDE SEQUENCE [LARGE SCALE GENOMIC DNA]</scope>
    <source>
        <strain evidence="2 3">PT47_8</strain>
    </source>
</reference>
<comment type="caution">
    <text evidence="2">The sequence shown here is derived from an EMBL/GenBank/DDBJ whole genome shotgun (WGS) entry which is preliminary data.</text>
</comment>
<evidence type="ECO:0000313" key="3">
    <source>
        <dbReference type="Proteomes" id="UP001218364"/>
    </source>
</evidence>
<protein>
    <submittedName>
        <fullName evidence="2">Uncharacterized protein</fullName>
    </submittedName>
</protein>
<gene>
    <name evidence="2" type="ORF">PXK24_05470</name>
</gene>
<keyword evidence="1" id="KW-0472">Membrane</keyword>
<organism evidence="2 3">
    <name type="scientific">Phaeobacter gallaeciensis</name>
    <dbReference type="NCBI Taxonomy" id="60890"/>
    <lineage>
        <taxon>Bacteria</taxon>
        <taxon>Pseudomonadati</taxon>
        <taxon>Pseudomonadota</taxon>
        <taxon>Alphaproteobacteria</taxon>
        <taxon>Rhodobacterales</taxon>
        <taxon>Roseobacteraceae</taxon>
        <taxon>Phaeobacter</taxon>
    </lineage>
</organism>
<keyword evidence="1" id="KW-1133">Transmembrane helix</keyword>
<feature type="transmembrane region" description="Helical" evidence="1">
    <location>
        <begin position="114"/>
        <end position="135"/>
    </location>
</feature>
<dbReference type="RefSeq" id="WP_065272449.1">
    <property type="nucleotide sequence ID" value="NZ_CP015124.1"/>
</dbReference>
<evidence type="ECO:0000256" key="1">
    <source>
        <dbReference type="SAM" id="Phobius"/>
    </source>
</evidence>
<accession>A0ABD4X6M5</accession>
<keyword evidence="1" id="KW-0812">Transmembrane</keyword>
<feature type="transmembrane region" description="Helical" evidence="1">
    <location>
        <begin position="80"/>
        <end position="99"/>
    </location>
</feature>
<dbReference type="EMBL" id="JARCJK010000002">
    <property type="protein sequence ID" value="MDE4165130.1"/>
    <property type="molecule type" value="Genomic_DNA"/>
</dbReference>
<feature type="transmembrane region" description="Helical" evidence="1">
    <location>
        <begin position="47"/>
        <end position="73"/>
    </location>
</feature>
<dbReference type="Proteomes" id="UP001218364">
    <property type="component" value="Unassembled WGS sequence"/>
</dbReference>
<proteinExistence type="predicted"/>
<dbReference type="AlphaFoldDB" id="A0ABD4X6M5"/>
<feature type="transmembrane region" description="Helical" evidence="1">
    <location>
        <begin position="21"/>
        <end position="41"/>
    </location>
</feature>